<gene>
    <name evidence="2" type="ORF">LCGC14_0949540</name>
</gene>
<dbReference type="Gene3D" id="3.30.420.10">
    <property type="entry name" value="Ribonuclease H-like superfamily/Ribonuclease H"/>
    <property type="match status" value="1"/>
</dbReference>
<evidence type="ECO:0000313" key="2">
    <source>
        <dbReference type="EMBL" id="KKN19064.1"/>
    </source>
</evidence>
<proteinExistence type="predicted"/>
<dbReference type="GO" id="GO:0003676">
    <property type="term" value="F:nucleic acid binding"/>
    <property type="evidence" value="ECO:0007669"/>
    <property type="project" value="InterPro"/>
</dbReference>
<dbReference type="InterPro" id="IPR012337">
    <property type="entry name" value="RNaseH-like_sf"/>
</dbReference>
<protein>
    <recommendedName>
        <fullName evidence="1">Exonuclease domain-containing protein</fullName>
    </recommendedName>
</protein>
<dbReference type="Pfam" id="PF00929">
    <property type="entry name" value="RNase_T"/>
    <property type="match status" value="1"/>
</dbReference>
<dbReference type="EMBL" id="LAZR01003370">
    <property type="protein sequence ID" value="KKN19064.1"/>
    <property type="molecule type" value="Genomic_DNA"/>
</dbReference>
<dbReference type="SMART" id="SM00479">
    <property type="entry name" value="EXOIII"/>
    <property type="match status" value="1"/>
</dbReference>
<reference evidence="2" key="1">
    <citation type="journal article" date="2015" name="Nature">
        <title>Complex archaea that bridge the gap between prokaryotes and eukaryotes.</title>
        <authorList>
            <person name="Spang A."/>
            <person name="Saw J.H."/>
            <person name="Jorgensen S.L."/>
            <person name="Zaremba-Niedzwiedzka K."/>
            <person name="Martijn J."/>
            <person name="Lind A.E."/>
            <person name="van Eijk R."/>
            <person name="Schleper C."/>
            <person name="Guy L."/>
            <person name="Ettema T.J."/>
        </authorList>
    </citation>
    <scope>NUCLEOTIDE SEQUENCE</scope>
</reference>
<feature type="domain" description="Exonuclease" evidence="1">
    <location>
        <begin position="17"/>
        <end position="194"/>
    </location>
</feature>
<comment type="caution">
    <text evidence="2">The sequence shown here is derived from an EMBL/GenBank/DDBJ whole genome shotgun (WGS) entry which is preliminary data.</text>
</comment>
<dbReference type="InterPro" id="IPR036397">
    <property type="entry name" value="RNaseH_sf"/>
</dbReference>
<evidence type="ECO:0000259" key="1">
    <source>
        <dbReference type="SMART" id="SM00479"/>
    </source>
</evidence>
<name>A0A0F9NMH0_9ZZZZ</name>
<organism evidence="2">
    <name type="scientific">marine sediment metagenome</name>
    <dbReference type="NCBI Taxonomy" id="412755"/>
    <lineage>
        <taxon>unclassified sequences</taxon>
        <taxon>metagenomes</taxon>
        <taxon>ecological metagenomes</taxon>
    </lineage>
</organism>
<dbReference type="AlphaFoldDB" id="A0A0F9NMH0"/>
<dbReference type="SUPFAM" id="SSF53098">
    <property type="entry name" value="Ribonuclease H-like"/>
    <property type="match status" value="1"/>
</dbReference>
<accession>A0A0F9NMH0</accession>
<sequence length="201" mass="23826">MVEKVPVTLDDFMKGESIAVIDIETTGFSHQENCIVEIGICELDLNSGNCRELFNKLIRESHFSTQHRNAWIFKNSDFNYEDVLDARPLEVYKKKLQRIFNIYPATAFNKRFDLDYLKDRGFLINELPCPMIIATDILKLPPRKSGTLYKWPTVEETWEYLFPDKEYVEKHRSYDDAVHEALIIFELYKRNKWKLISENSF</sequence>
<dbReference type="InterPro" id="IPR013520">
    <property type="entry name" value="Ribonucl_H"/>
</dbReference>